<comment type="caution">
    <text evidence="1">The sequence shown here is derived from an EMBL/GenBank/DDBJ whole genome shotgun (WGS) entry which is preliminary data.</text>
</comment>
<dbReference type="SUPFAM" id="SSF81901">
    <property type="entry name" value="HCP-like"/>
    <property type="match status" value="1"/>
</dbReference>
<evidence type="ECO:0000313" key="2">
    <source>
        <dbReference type="Proteomes" id="UP000253647"/>
    </source>
</evidence>
<dbReference type="AlphaFoldDB" id="A0A368Y4H4"/>
<proteinExistence type="predicted"/>
<evidence type="ECO:0000313" key="1">
    <source>
        <dbReference type="EMBL" id="RCW75200.1"/>
    </source>
</evidence>
<name>A0A368Y4H4_MARNT</name>
<protein>
    <submittedName>
        <fullName evidence="1">Uncharacterized protein</fullName>
    </submittedName>
</protein>
<gene>
    <name evidence="1" type="ORF">DET61_101195</name>
</gene>
<dbReference type="EMBL" id="QPJI01000001">
    <property type="protein sequence ID" value="RCW75200.1"/>
    <property type="molecule type" value="Genomic_DNA"/>
</dbReference>
<accession>A0A368Y4H4</accession>
<sequence length="330" mass="37620">MEKFFHLSHRGQEYRVSLDSVENRNKDHETALCQIDTDKMLLPSGRRVFEYKEEFETYRAEGGQLRKKAYLNTRAQEDFGMPWDEMIAETKASMVSMFGYNKAWSSRADQIKLRWLADSGHAFAAFIIGEAFMKKGDDLAIEWLVRSHNAGHTHALLALSAYLAQNANPLGAIACKVISADSGCEMSQLMIFHAENIDHMHQCDPSEIREVLEYLLGKTSYSVARYLKAILLMPAGECEGVGLLDQVITRPLKQPKKVDLDDSFAKRERVIKEFCIQVRKQMVDSEEGSLAGTQCLVAVRNLSQSYSVFGSNHDLLKFDEHFQRIHRTMR</sequence>
<organism evidence="1 2">
    <name type="scientific">Marinobacter nauticus</name>
    <name type="common">Marinobacter hydrocarbonoclasticus</name>
    <name type="synonym">Marinobacter aquaeolei</name>
    <dbReference type="NCBI Taxonomy" id="2743"/>
    <lineage>
        <taxon>Bacteria</taxon>
        <taxon>Pseudomonadati</taxon>
        <taxon>Pseudomonadota</taxon>
        <taxon>Gammaproteobacteria</taxon>
        <taxon>Pseudomonadales</taxon>
        <taxon>Marinobacteraceae</taxon>
        <taxon>Marinobacter</taxon>
    </lineage>
</organism>
<dbReference type="Proteomes" id="UP000253647">
    <property type="component" value="Unassembled WGS sequence"/>
</dbReference>
<reference evidence="1 2" key="1">
    <citation type="submission" date="2018-07" db="EMBL/GenBank/DDBJ databases">
        <title>Freshwater and sediment microbial communities from various areas in North America, analyzing microbe dynamics in response to fracking.</title>
        <authorList>
            <person name="Lamendella R."/>
        </authorList>
    </citation>
    <scope>NUCLEOTIDE SEQUENCE [LARGE SCALE GENOMIC DNA]</scope>
    <source>
        <strain evidence="1 2">105B</strain>
    </source>
</reference>